<dbReference type="Pfam" id="PF13899">
    <property type="entry name" value="Thioredoxin_7"/>
    <property type="match status" value="1"/>
</dbReference>
<feature type="chain" id="PRO_5017611748" evidence="1">
    <location>
        <begin position="24"/>
        <end position="167"/>
    </location>
</feature>
<evidence type="ECO:0000256" key="1">
    <source>
        <dbReference type="SAM" id="SignalP"/>
    </source>
</evidence>
<sequence length="167" mass="18651">MRKTKQLLLTAAILFSLLTKVHAGDTTAHIYHPEASAAADIARAVAEAKATHKNVLIQAGGNWCSWCMRFNALTTQDAQLDSAIKAGYVVYHLNYSKENKNLPVFAQYGYAQRFGFPVFIILDENGNRLHTQNSAYLEEGKGYSKTKVLDFLQSWSPDALNPSHYKQ</sequence>
<proteinExistence type="predicted"/>
<evidence type="ECO:0000313" key="3">
    <source>
        <dbReference type="Proteomes" id="UP000261284"/>
    </source>
</evidence>
<feature type="signal peptide" evidence="1">
    <location>
        <begin position="1"/>
        <end position="23"/>
    </location>
</feature>
<keyword evidence="1" id="KW-0732">Signal</keyword>
<dbReference type="InterPro" id="IPR036249">
    <property type="entry name" value="Thioredoxin-like_sf"/>
</dbReference>
<reference evidence="2 3" key="1">
    <citation type="submission" date="2018-08" db="EMBL/GenBank/DDBJ databases">
        <title>Chitinophagaceae sp. K23C18032701, a novel bacterium isolated from forest soil.</title>
        <authorList>
            <person name="Wang C."/>
        </authorList>
    </citation>
    <scope>NUCLEOTIDE SEQUENCE [LARGE SCALE GENOMIC DNA]</scope>
    <source>
        <strain evidence="2 3">K23C18032701</strain>
    </source>
</reference>
<comment type="caution">
    <text evidence="2">The sequence shown here is derived from an EMBL/GenBank/DDBJ whole genome shotgun (WGS) entry which is preliminary data.</text>
</comment>
<accession>A0A3E1NCZ3</accession>
<dbReference type="Gene3D" id="3.40.30.10">
    <property type="entry name" value="Glutaredoxin"/>
    <property type="match status" value="1"/>
</dbReference>
<gene>
    <name evidence="2" type="ORF">DXN05_23595</name>
</gene>
<dbReference type="RefSeq" id="WP_116849775.1">
    <property type="nucleotide sequence ID" value="NZ_QTJU01000016.1"/>
</dbReference>
<keyword evidence="3" id="KW-1185">Reference proteome</keyword>
<dbReference type="EMBL" id="QTJU01000016">
    <property type="protein sequence ID" value="RFM25697.1"/>
    <property type="molecule type" value="Genomic_DNA"/>
</dbReference>
<dbReference type="Proteomes" id="UP000261284">
    <property type="component" value="Unassembled WGS sequence"/>
</dbReference>
<dbReference type="SUPFAM" id="SSF52833">
    <property type="entry name" value="Thioredoxin-like"/>
    <property type="match status" value="1"/>
</dbReference>
<dbReference type="OrthoDB" id="195735at2"/>
<dbReference type="AlphaFoldDB" id="A0A3E1NCZ3"/>
<protein>
    <submittedName>
        <fullName evidence="2">Thioredoxin family protein</fullName>
    </submittedName>
</protein>
<organism evidence="2 3">
    <name type="scientific">Deminuibacter soli</name>
    <dbReference type="NCBI Taxonomy" id="2291815"/>
    <lineage>
        <taxon>Bacteria</taxon>
        <taxon>Pseudomonadati</taxon>
        <taxon>Bacteroidota</taxon>
        <taxon>Chitinophagia</taxon>
        <taxon>Chitinophagales</taxon>
        <taxon>Chitinophagaceae</taxon>
        <taxon>Deminuibacter</taxon>
    </lineage>
</organism>
<evidence type="ECO:0000313" key="2">
    <source>
        <dbReference type="EMBL" id="RFM25697.1"/>
    </source>
</evidence>
<name>A0A3E1NCZ3_9BACT</name>